<protein>
    <submittedName>
        <fullName evidence="1">APC family permease</fullName>
    </submittedName>
</protein>
<evidence type="ECO:0000313" key="2">
    <source>
        <dbReference type="Proteomes" id="UP000257089"/>
    </source>
</evidence>
<proteinExistence type="predicted"/>
<dbReference type="Proteomes" id="UP000257089">
    <property type="component" value="Chromosome"/>
</dbReference>
<reference evidence="1" key="1">
    <citation type="submission" date="2023-10" db="EMBL/GenBank/DDBJ databases">
        <title>A new archaeal virus that suppresses the transcription of host immunity genes.</title>
        <authorList>
            <person name="Turgeman-Grott I."/>
            <person name="Golan N."/>
            <person name="Neri U."/>
            <person name="Naki D."/>
            <person name="Altman N."/>
            <person name="Eizenshtein K."/>
            <person name="Choudhary D."/>
            <person name="Levi R."/>
            <person name="Himani H."/>
            <person name="Reshef L."/>
            <person name="Papke T.R."/>
            <person name="Gophna U."/>
        </authorList>
    </citation>
    <scope>NUCLEOTIDE SEQUENCE</scope>
    <source>
        <strain evidence="1">Atlit-48N</strain>
    </source>
</reference>
<dbReference type="EMBL" id="CP137689">
    <property type="protein sequence ID" value="XRJ19338.1"/>
    <property type="molecule type" value="Genomic_DNA"/>
</dbReference>
<evidence type="ECO:0000313" key="1">
    <source>
        <dbReference type="EMBL" id="XRJ19338.1"/>
    </source>
</evidence>
<sequence length="456" mass="48554">MDNSNKLGWIAGFAVAIGLNIGGGLWTTPIIAASVTGPVTIALTLLATIPIILAAPAYISLSKIWPISPGHYYYPTRMLVPENRSVSKFIGWTIIWAQIAIAGFVLVQVLVIAGASYLNQLIPAVPVSVFTISLLLGTVTVVWFGLRAVGRIEVLMAAILLVSMGIILLSGIPHMDVDNYTPFIPTGASPILSSFGLMFGTVLGSISLIDLSGEIKNPEKTFGQLLISSTGVTAVISALIVFVSIGIVPYSDLQNRTLRFVTSQYLPPEVLILSTIGAALAGVTSVIGIVAITNRHVSAASNDGILPKIISKNNAHGEPAYVLIFIAITSIAGSLLNIPIYDMVSGGTLAILGPPILVCLTGFRLPSTYPEIFERKEFKNKAYLHPAIVRWSSLAAALCLIAMYVNVAVQNSTGAMWYGLFLSTGIVIFALRVLYQRTQTDTNLKTGPTPEFLSED</sequence>
<gene>
    <name evidence="1" type="ORF">DEQ67_012635</name>
</gene>
<name>A0ACD5HTZ5_9EURY</name>
<accession>A0ACD5HTZ5</accession>
<organism evidence="1 2">
    <name type="scientific">Haloferax sp. Atlit-48N</name>
    <dbReference type="NCBI Taxonomy" id="2077198"/>
    <lineage>
        <taxon>Archaea</taxon>
        <taxon>Methanobacteriati</taxon>
        <taxon>Methanobacteriota</taxon>
        <taxon>Stenosarchaea group</taxon>
        <taxon>Halobacteria</taxon>
        <taxon>Halobacteriales</taxon>
        <taxon>Haloferacaceae</taxon>
        <taxon>Haloferax</taxon>
    </lineage>
</organism>